<keyword evidence="3" id="KW-0238">DNA-binding</keyword>
<dbReference type="HOGENOM" id="CLU_021095_0_1_9"/>
<dbReference type="Gene3D" id="1.10.287.1120">
    <property type="entry name" value="Bipartite methylase S protein"/>
    <property type="match status" value="1"/>
</dbReference>
<evidence type="ECO:0000313" key="6">
    <source>
        <dbReference type="EMBL" id="ENZ13236.1"/>
    </source>
</evidence>
<dbReference type="GO" id="GO:0009307">
    <property type="term" value="P:DNA restriction-modification system"/>
    <property type="evidence" value="ECO:0007669"/>
    <property type="project" value="UniProtKB-KW"/>
</dbReference>
<dbReference type="PANTHER" id="PTHR30408">
    <property type="entry name" value="TYPE-1 RESTRICTION ENZYME ECOKI SPECIFICITY PROTEIN"/>
    <property type="match status" value="1"/>
</dbReference>
<dbReference type="PANTHER" id="PTHR30408:SF12">
    <property type="entry name" value="TYPE I RESTRICTION ENZYME MJAVIII SPECIFICITY SUBUNIT"/>
    <property type="match status" value="1"/>
</dbReference>
<dbReference type="InterPro" id="IPR044946">
    <property type="entry name" value="Restrct_endonuc_typeI_TRD_sf"/>
</dbReference>
<feature type="coiled-coil region" evidence="4">
    <location>
        <begin position="180"/>
        <end position="207"/>
    </location>
</feature>
<evidence type="ECO:0000259" key="5">
    <source>
        <dbReference type="Pfam" id="PF01420"/>
    </source>
</evidence>
<organism evidence="6 7">
    <name type="scientific">[Clostridium] clostridioforme 90A8</name>
    <dbReference type="NCBI Taxonomy" id="999408"/>
    <lineage>
        <taxon>Bacteria</taxon>
        <taxon>Bacillati</taxon>
        <taxon>Bacillota</taxon>
        <taxon>Clostridia</taxon>
        <taxon>Lachnospirales</taxon>
        <taxon>Lachnospiraceae</taxon>
        <taxon>Enterocloster</taxon>
    </lineage>
</organism>
<dbReference type="Pfam" id="PF01420">
    <property type="entry name" value="Methylase_S"/>
    <property type="match status" value="1"/>
</dbReference>
<dbReference type="EMBL" id="AGYR01000034">
    <property type="protein sequence ID" value="ENZ13236.1"/>
    <property type="molecule type" value="Genomic_DNA"/>
</dbReference>
<comment type="similarity">
    <text evidence="1">Belongs to the type-I restriction system S methylase family.</text>
</comment>
<evidence type="ECO:0000256" key="4">
    <source>
        <dbReference type="SAM" id="Coils"/>
    </source>
</evidence>
<dbReference type="GO" id="GO:0003677">
    <property type="term" value="F:DNA binding"/>
    <property type="evidence" value="ECO:0007669"/>
    <property type="project" value="UniProtKB-KW"/>
</dbReference>
<protein>
    <recommendedName>
        <fullName evidence="5">Type I restriction modification DNA specificity domain-containing protein</fullName>
    </recommendedName>
</protein>
<name>A0A0E2H9V4_9FIRM</name>
<evidence type="ECO:0000256" key="2">
    <source>
        <dbReference type="ARBA" id="ARBA00022747"/>
    </source>
</evidence>
<evidence type="ECO:0000313" key="7">
    <source>
        <dbReference type="Proteomes" id="UP000013085"/>
    </source>
</evidence>
<feature type="domain" description="Type I restriction modification DNA specificity" evidence="5">
    <location>
        <begin position="277"/>
        <end position="400"/>
    </location>
</feature>
<evidence type="ECO:0000256" key="3">
    <source>
        <dbReference type="ARBA" id="ARBA00023125"/>
    </source>
</evidence>
<dbReference type="Proteomes" id="UP000013085">
    <property type="component" value="Unassembled WGS sequence"/>
</dbReference>
<dbReference type="Gene3D" id="3.90.220.20">
    <property type="entry name" value="DNA methylase specificity domains"/>
    <property type="match status" value="2"/>
</dbReference>
<keyword evidence="2" id="KW-0680">Restriction system</keyword>
<dbReference type="RefSeq" id="WP_002593351.1">
    <property type="nucleotide sequence ID" value="NZ_KB850977.1"/>
</dbReference>
<dbReference type="PATRIC" id="fig|999408.3.peg.3206"/>
<evidence type="ECO:0000256" key="1">
    <source>
        <dbReference type="ARBA" id="ARBA00010923"/>
    </source>
</evidence>
<keyword evidence="4" id="KW-0175">Coiled coil</keyword>
<comment type="caution">
    <text evidence="6">The sequence shown here is derived from an EMBL/GenBank/DDBJ whole genome shotgun (WGS) entry which is preliminary data.</text>
</comment>
<gene>
    <name evidence="6" type="ORF">HMPREF1090_02969</name>
</gene>
<dbReference type="InterPro" id="IPR000055">
    <property type="entry name" value="Restrct_endonuc_typeI_TRD"/>
</dbReference>
<dbReference type="SUPFAM" id="SSF116734">
    <property type="entry name" value="DNA methylase specificity domain"/>
    <property type="match status" value="2"/>
</dbReference>
<reference evidence="6 7" key="1">
    <citation type="submission" date="2013-01" db="EMBL/GenBank/DDBJ databases">
        <title>The Genome Sequence of Clostridium clostridioforme 90A8.</title>
        <authorList>
            <consortium name="The Broad Institute Genome Sequencing Platform"/>
            <person name="Earl A."/>
            <person name="Ward D."/>
            <person name="Feldgarden M."/>
            <person name="Gevers D."/>
            <person name="Courvalin P."/>
            <person name="Lambert T."/>
            <person name="Walker B."/>
            <person name="Young S.K."/>
            <person name="Zeng Q."/>
            <person name="Gargeya S."/>
            <person name="Fitzgerald M."/>
            <person name="Haas B."/>
            <person name="Abouelleil A."/>
            <person name="Alvarado L."/>
            <person name="Arachchi H.M."/>
            <person name="Berlin A.M."/>
            <person name="Chapman S.B."/>
            <person name="Dewar J."/>
            <person name="Goldberg J."/>
            <person name="Griggs A."/>
            <person name="Gujja S."/>
            <person name="Hansen M."/>
            <person name="Howarth C."/>
            <person name="Imamovic A."/>
            <person name="Larimer J."/>
            <person name="McCowan C."/>
            <person name="Murphy C."/>
            <person name="Neiman D."/>
            <person name="Pearson M."/>
            <person name="Priest M."/>
            <person name="Roberts A."/>
            <person name="Saif S."/>
            <person name="Shea T."/>
            <person name="Sisk P."/>
            <person name="Sykes S."/>
            <person name="Wortman J."/>
            <person name="Nusbaum C."/>
            <person name="Birren B."/>
        </authorList>
    </citation>
    <scope>NUCLEOTIDE SEQUENCE [LARGE SCALE GENOMIC DNA]</scope>
    <source>
        <strain evidence="6 7">90A8</strain>
    </source>
</reference>
<accession>A0A0E2H9V4</accession>
<dbReference type="InterPro" id="IPR052021">
    <property type="entry name" value="Type-I_RS_S_subunit"/>
</dbReference>
<proteinExistence type="inferred from homology"/>
<sequence>MGMKKTEVGLLPEEWDVQNFSDTFRILNNNTFSRADLNYESGQFKNIHYGDVLVLFPEVLDCSRSDVPYINDDCRISGSAQPLQDGDVIIADTAEDETVGKATEILNSAGKKVMSGLHTIPCRVKNGEFAPKWLGYYINSHIYHDQLLPFIHGIKVSSISKGSLGDTLIVIPSVPEQRSIVEALSDIDELINDLQKLIRKKKDIRQGTMQMLVTGKKRLDGHSGEWVKINLAKNSKLKARIGWQGLTTAEYLDEGYSFLITGTDFDGGRINWNGCHFVNYDRYAQDPNIQVTNGDLLLTKDGTIGKVAFVTDLKRPATLNSGVFLVKPITDAYTAHFMFYVLESSVFKDFLQQLSAGSTINHLYQKDLVKFDLFVPPTKEEQEAIATILFDMDSDIHKLEEKLSKYQKVKQGMMEELLTGKVRLS</sequence>
<dbReference type="AlphaFoldDB" id="A0A0E2H9V4"/>